<protein>
    <recommendedName>
        <fullName evidence="4">DUF3325 domain-containing protein</fullName>
    </recommendedName>
</protein>
<keyword evidence="1" id="KW-1133">Transmembrane helix</keyword>
<dbReference type="Pfam" id="PF11804">
    <property type="entry name" value="DUF3325"/>
    <property type="match status" value="1"/>
</dbReference>
<name>A0A2S7UR02_9GAMM</name>
<keyword evidence="1" id="KW-0812">Transmembrane</keyword>
<dbReference type="InterPro" id="IPR021762">
    <property type="entry name" value="DUF3325"/>
</dbReference>
<evidence type="ECO:0008006" key="4">
    <source>
        <dbReference type="Google" id="ProtNLM"/>
    </source>
</evidence>
<accession>A0A2S7UR02</accession>
<dbReference type="Proteomes" id="UP000239007">
    <property type="component" value="Unassembled WGS sequence"/>
</dbReference>
<evidence type="ECO:0000313" key="3">
    <source>
        <dbReference type="Proteomes" id="UP000239007"/>
    </source>
</evidence>
<dbReference type="EMBL" id="MSCH01000003">
    <property type="protein sequence ID" value="PQJ52363.1"/>
    <property type="molecule type" value="Genomic_DNA"/>
</dbReference>
<keyword evidence="1" id="KW-0472">Membrane</keyword>
<proteinExistence type="predicted"/>
<dbReference type="RefSeq" id="WP_105050822.1">
    <property type="nucleotide sequence ID" value="NZ_BMYG01000005.1"/>
</dbReference>
<feature type="transmembrane region" description="Helical" evidence="1">
    <location>
        <begin position="62"/>
        <end position="85"/>
    </location>
</feature>
<keyword evidence="3" id="KW-1185">Reference proteome</keyword>
<sequence>MLISIVLQMFALPCLLLSMDKHFKVVFNTRLTKKARYTFKTIGWSGIAISTLLMLQLSGVEIVYWLAYLSFNIALLIGLYTWLFAGKTSSR</sequence>
<dbReference type="OrthoDB" id="6313635at2"/>
<dbReference type="AlphaFoldDB" id="A0A2S7UR02"/>
<reference evidence="2 3" key="1">
    <citation type="submission" date="2016-12" db="EMBL/GenBank/DDBJ databases">
        <title>Diversity of luminous bacteria.</title>
        <authorList>
            <person name="Yoshizawa S."/>
            <person name="Kogure K."/>
        </authorList>
    </citation>
    <scope>NUCLEOTIDE SEQUENCE [LARGE SCALE GENOMIC DNA]</scope>
    <source>
        <strain evidence="2 3">SA4-48</strain>
    </source>
</reference>
<comment type="caution">
    <text evidence="2">The sequence shown here is derived from an EMBL/GenBank/DDBJ whole genome shotgun (WGS) entry which is preliminary data.</text>
</comment>
<evidence type="ECO:0000256" key="1">
    <source>
        <dbReference type="SAM" id="Phobius"/>
    </source>
</evidence>
<gene>
    <name evidence="2" type="ORF">BTO11_00980</name>
</gene>
<organism evidence="2 3">
    <name type="scientific">Psychrosphaera saromensis</name>
    <dbReference type="NCBI Taxonomy" id="716813"/>
    <lineage>
        <taxon>Bacteria</taxon>
        <taxon>Pseudomonadati</taxon>
        <taxon>Pseudomonadota</taxon>
        <taxon>Gammaproteobacteria</taxon>
        <taxon>Alteromonadales</taxon>
        <taxon>Pseudoalteromonadaceae</taxon>
        <taxon>Psychrosphaera</taxon>
    </lineage>
</organism>
<evidence type="ECO:0000313" key="2">
    <source>
        <dbReference type="EMBL" id="PQJ52363.1"/>
    </source>
</evidence>
<feature type="transmembrane region" description="Helical" evidence="1">
    <location>
        <begin position="37"/>
        <end position="56"/>
    </location>
</feature>